<accession>A0A2S9I931</accession>
<protein>
    <submittedName>
        <fullName evidence="1">Uncharacterized protein</fullName>
    </submittedName>
</protein>
<comment type="caution">
    <text evidence="1">The sequence shown here is derived from an EMBL/GenBank/DDBJ whole genome shotgun (WGS) entry which is preliminary data.</text>
</comment>
<name>A0A2S9I931_9GAMM</name>
<organism evidence="1 2">
    <name type="scientific">Pantoea coffeiphila</name>
    <dbReference type="NCBI Taxonomy" id="1465635"/>
    <lineage>
        <taxon>Bacteria</taxon>
        <taxon>Pseudomonadati</taxon>
        <taxon>Pseudomonadota</taxon>
        <taxon>Gammaproteobacteria</taxon>
        <taxon>Enterobacterales</taxon>
        <taxon>Erwiniaceae</taxon>
        <taxon>Pantoea</taxon>
    </lineage>
</organism>
<dbReference type="Proteomes" id="UP000239181">
    <property type="component" value="Unassembled WGS sequence"/>
</dbReference>
<dbReference type="AlphaFoldDB" id="A0A2S9I931"/>
<evidence type="ECO:0000313" key="1">
    <source>
        <dbReference type="EMBL" id="PRD14310.1"/>
    </source>
</evidence>
<proteinExistence type="predicted"/>
<evidence type="ECO:0000313" key="2">
    <source>
        <dbReference type="Proteomes" id="UP000239181"/>
    </source>
</evidence>
<reference evidence="1 2" key="1">
    <citation type="submission" date="2017-10" db="EMBL/GenBank/DDBJ databases">
        <title>Draft genome of two endophytic bacteria isolated from 'guarana' Paullinia cupana (Mart.) Ducke.</title>
        <authorList>
            <person name="Siqueira K.A."/>
            <person name="Liotti R.G."/>
            <person name="Mendes T.A."/>
            <person name="Soares M.A."/>
        </authorList>
    </citation>
    <scope>NUCLEOTIDE SEQUENCE [LARGE SCALE GENOMIC DNA]</scope>
    <source>
        <strain evidence="1 2">342</strain>
    </source>
</reference>
<dbReference type="EMBL" id="PDET01000012">
    <property type="protein sequence ID" value="PRD14310.1"/>
    <property type="molecule type" value="Genomic_DNA"/>
</dbReference>
<gene>
    <name evidence="1" type="ORF">CQW29_17205</name>
</gene>
<sequence length="160" mass="18246">MNKIIVFFTLAVLLLISFSVFYYKKSSETTMLDFECVSQFTFLLGEKESPPKESAMLRYHAKPDGTGLYSVDGIFDSGTEKYRVARTVHFTYKPYGNETYHFTVTAVEINQRETVPQALYWQYLSDKVGTTRVSKISKLGRDAYILGTATTPMVICTRAR</sequence>
<keyword evidence="2" id="KW-1185">Reference proteome</keyword>
<dbReference type="RefSeq" id="WP_105593969.1">
    <property type="nucleotide sequence ID" value="NZ_PDET01000012.1"/>
</dbReference>